<reference evidence="1 2" key="1">
    <citation type="journal article" date="2019" name="Int. J. Syst. Evol. Microbiol.">
        <title>The Global Catalogue of Microorganisms (GCM) 10K type strain sequencing project: providing services to taxonomists for standard genome sequencing and annotation.</title>
        <authorList>
            <consortium name="The Broad Institute Genomics Platform"/>
            <consortium name="The Broad Institute Genome Sequencing Center for Infectious Disease"/>
            <person name="Wu L."/>
            <person name="Ma J."/>
        </authorList>
    </citation>
    <scope>NUCLEOTIDE SEQUENCE [LARGE SCALE GENOMIC DNA]</scope>
    <source>
        <strain evidence="1 2">CGMCC 1.15824</strain>
    </source>
</reference>
<protein>
    <submittedName>
        <fullName evidence="1">Hsp20/alpha crystallin family protein</fullName>
    </submittedName>
</protein>
<sequence>MNIQQLARDDGQMVRQYAYEDSDVYAIDFGPAGDETTVDVADGTVIVVTGDDQREFDLPEDAGDAQAFMKNGVLTIELEEDR</sequence>
<gene>
    <name evidence="1" type="ORF">ACFPFO_13060</name>
</gene>
<keyword evidence="2" id="KW-1185">Reference proteome</keyword>
<dbReference type="SUPFAM" id="SSF49764">
    <property type="entry name" value="HSP20-like chaperones"/>
    <property type="match status" value="1"/>
</dbReference>
<dbReference type="CDD" id="cd00298">
    <property type="entry name" value="ACD_sHsps_p23-like"/>
    <property type="match status" value="1"/>
</dbReference>
<comment type="caution">
    <text evidence="1">The sequence shown here is derived from an EMBL/GenBank/DDBJ whole genome shotgun (WGS) entry which is preliminary data.</text>
</comment>
<evidence type="ECO:0000313" key="2">
    <source>
        <dbReference type="Proteomes" id="UP001595925"/>
    </source>
</evidence>
<dbReference type="InterPro" id="IPR008978">
    <property type="entry name" value="HSP20-like_chaperone"/>
</dbReference>
<organism evidence="1 2">
    <name type="scientific">Saliphagus infecundisoli</name>
    <dbReference type="NCBI Taxonomy" id="1849069"/>
    <lineage>
        <taxon>Archaea</taxon>
        <taxon>Methanobacteriati</taxon>
        <taxon>Methanobacteriota</taxon>
        <taxon>Stenosarchaea group</taxon>
        <taxon>Halobacteria</taxon>
        <taxon>Halobacteriales</taxon>
        <taxon>Natrialbaceae</taxon>
        <taxon>Saliphagus</taxon>
    </lineage>
</organism>
<accession>A0ABD5QI19</accession>
<evidence type="ECO:0000313" key="1">
    <source>
        <dbReference type="EMBL" id="MFC4988674.1"/>
    </source>
</evidence>
<dbReference type="EMBL" id="JBHSJG010000036">
    <property type="protein sequence ID" value="MFC4988674.1"/>
    <property type="molecule type" value="Genomic_DNA"/>
</dbReference>
<name>A0ABD5QI19_9EURY</name>
<dbReference type="InterPro" id="IPR055551">
    <property type="entry name" value="DUF7127"/>
</dbReference>
<proteinExistence type="predicted"/>
<dbReference type="Pfam" id="PF23444">
    <property type="entry name" value="DUF7127"/>
    <property type="match status" value="1"/>
</dbReference>
<dbReference type="RefSeq" id="WP_224827406.1">
    <property type="nucleotide sequence ID" value="NZ_JAIVEF010000001.1"/>
</dbReference>
<dbReference type="Proteomes" id="UP001595925">
    <property type="component" value="Unassembled WGS sequence"/>
</dbReference>
<dbReference type="AlphaFoldDB" id="A0ABD5QI19"/>